<keyword evidence="3" id="KW-0732">Signal</keyword>
<dbReference type="PROSITE" id="PS00673">
    <property type="entry name" value="V8_SER"/>
    <property type="match status" value="1"/>
</dbReference>
<evidence type="ECO:0000256" key="3">
    <source>
        <dbReference type="ARBA" id="ARBA00022729"/>
    </source>
</evidence>
<dbReference type="InterPro" id="IPR008256">
    <property type="entry name" value="Peptidase_S1B"/>
</dbReference>
<dbReference type="InterPro" id="IPR003343">
    <property type="entry name" value="Big_2"/>
</dbReference>
<dbReference type="KEGG" id="erx:ATZ35_02940"/>
<dbReference type="PRINTS" id="PR00839">
    <property type="entry name" value="V8PROTEASE"/>
</dbReference>
<dbReference type="InterPro" id="IPR001254">
    <property type="entry name" value="Trypsin_dom"/>
</dbReference>
<gene>
    <name evidence="10" type="ORF">ATZ35_02940</name>
</gene>
<dbReference type="GO" id="GO:0006508">
    <property type="term" value="P:proteolysis"/>
    <property type="evidence" value="ECO:0007669"/>
    <property type="project" value="UniProtKB-KW"/>
</dbReference>
<feature type="domain" description="BIG2" evidence="9">
    <location>
        <begin position="339"/>
        <end position="431"/>
    </location>
</feature>
<dbReference type="Pfam" id="PF02368">
    <property type="entry name" value="Big_2"/>
    <property type="match status" value="2"/>
</dbReference>
<accession>A0A0U2X7U9</accession>
<dbReference type="SUPFAM" id="SSF49373">
    <property type="entry name" value="Invasin/intimin cell-adhesion fragments"/>
    <property type="match status" value="2"/>
</dbReference>
<dbReference type="PANTHER" id="PTHR15462">
    <property type="entry name" value="SERINE PROTEASE"/>
    <property type="match status" value="1"/>
</dbReference>
<sequence>MKNLKLGLIGIFLLGAMLVGLAPESVSAVESRSVIGNDDRVQITDTTAVPYQSTVFIGANGALGSGSVIEKNTVLTAAHVVSGIKDNPNTDSNYVIPGRNGATLPYGKFKIKEVHIFEKYLTTSSTSDDVAVLTLEPNDGKGIGDIVKQNPIILTDTVTIGDNVSSTGYPGDKTWGTQWEAKGKIIGKQTASLIDYDFDTFGGQSGSSVFNDKHQIIAVHSAGGGNRNVGVKLNSEKIDFILEHIGEASTPIEIAPKEIVIEKDAVELNAGDSMTLKASVLPENTTNKQLHWETATEEIVTVDNNGNITAISPGSAWVSVTTADGKITKYIDVDVNEVAPEEIVVDQENVALFLGESMTLNASVLPANATDKELFWISDDASIADVDDNGTITGKKVGATEIKILSVTNFGDIEKRITVTVKEKLKPADLTFPARIGSHFSKQEMKETREVVSNTDKLTHILFHLKKPNALYDLKIGEFDFNGGTGVYNVQAITLGKPFTQFYYTIDIDRQLPDSKIVIMYVDKKNPKIVKDYFFVEKR</sequence>
<keyword evidence="11" id="KW-1185">Reference proteome</keyword>
<keyword evidence="4 8" id="KW-0378">Hydrolase</keyword>
<keyword evidence="2 8" id="KW-0645">Protease</keyword>
<organism evidence="10 11">
    <name type="scientific">Enterococcus rotai</name>
    <dbReference type="NCBI Taxonomy" id="118060"/>
    <lineage>
        <taxon>Bacteria</taxon>
        <taxon>Bacillati</taxon>
        <taxon>Bacillota</taxon>
        <taxon>Bacilli</taxon>
        <taxon>Lactobacillales</taxon>
        <taxon>Enterococcaceae</taxon>
        <taxon>Enterococcus</taxon>
    </lineage>
</organism>
<feature type="active site" description="Charge relay system" evidence="7">
    <location>
        <position position="129"/>
    </location>
</feature>
<evidence type="ECO:0000256" key="7">
    <source>
        <dbReference type="PIRSR" id="PIRSR608256-1"/>
    </source>
</evidence>
<dbReference type="InterPro" id="IPR008353">
    <property type="entry name" value="Peptidase_S1B_tx"/>
</dbReference>
<name>A0A0U2X7U9_9ENTE</name>
<reference evidence="11" key="1">
    <citation type="submission" date="2015-12" db="EMBL/GenBank/DDBJ databases">
        <authorList>
            <person name="Lauer A."/>
            <person name="Humrighouse B."/>
            <person name="Loparev V."/>
            <person name="Shewmaker P.L."/>
            <person name="Whitney A.M."/>
            <person name="McLaughlin R.W."/>
        </authorList>
    </citation>
    <scope>NUCLEOTIDE SEQUENCE [LARGE SCALE GENOMIC DNA]</scope>
    <source>
        <strain evidence="11">LMG 26678</strain>
    </source>
</reference>
<evidence type="ECO:0000256" key="1">
    <source>
        <dbReference type="ARBA" id="ARBA00008764"/>
    </source>
</evidence>
<keyword evidence="5 8" id="KW-0720">Serine protease</keyword>
<evidence type="ECO:0000256" key="2">
    <source>
        <dbReference type="ARBA" id="ARBA00022670"/>
    </source>
</evidence>
<evidence type="ECO:0000313" key="11">
    <source>
        <dbReference type="Proteomes" id="UP000067523"/>
    </source>
</evidence>
<evidence type="ECO:0000256" key="6">
    <source>
        <dbReference type="ARBA" id="ARBA00023026"/>
    </source>
</evidence>
<dbReference type="PRINTS" id="PR01774">
    <property type="entry name" value="EXFOLTOXIN"/>
</dbReference>
<proteinExistence type="inferred from homology"/>
<protein>
    <recommendedName>
        <fullName evidence="8">Serine protease</fullName>
        <ecNumber evidence="8">3.4.21.-</ecNumber>
    </recommendedName>
</protein>
<dbReference type="Proteomes" id="UP000067523">
    <property type="component" value="Chromosome"/>
</dbReference>
<dbReference type="SUPFAM" id="SSF50494">
    <property type="entry name" value="Trypsin-like serine proteases"/>
    <property type="match status" value="1"/>
</dbReference>
<feature type="domain" description="BIG2" evidence="9">
    <location>
        <begin position="255"/>
        <end position="332"/>
    </location>
</feature>
<feature type="active site" description="Charge relay system" evidence="7">
    <location>
        <position position="205"/>
    </location>
</feature>
<dbReference type="Pfam" id="PF00089">
    <property type="entry name" value="Trypsin"/>
    <property type="match status" value="1"/>
</dbReference>
<dbReference type="AlphaFoldDB" id="A0A0U2X7U9"/>
<evidence type="ECO:0000313" key="10">
    <source>
        <dbReference type="EMBL" id="ALS36152.1"/>
    </source>
</evidence>
<evidence type="ECO:0000256" key="8">
    <source>
        <dbReference type="RuleBase" id="RU004296"/>
    </source>
</evidence>
<comment type="similarity">
    <text evidence="1 8">Belongs to the peptidase S1B family.</text>
</comment>
<dbReference type="InterPro" id="IPR000126">
    <property type="entry name" value="V8_ser_AS"/>
</dbReference>
<dbReference type="GO" id="GO:0004252">
    <property type="term" value="F:serine-type endopeptidase activity"/>
    <property type="evidence" value="ECO:0007669"/>
    <property type="project" value="InterPro"/>
</dbReference>
<dbReference type="PANTHER" id="PTHR15462:SF8">
    <property type="entry name" value="SERINE PROTEASE"/>
    <property type="match status" value="1"/>
</dbReference>
<evidence type="ECO:0000256" key="5">
    <source>
        <dbReference type="ARBA" id="ARBA00022825"/>
    </source>
</evidence>
<evidence type="ECO:0000256" key="4">
    <source>
        <dbReference type="ARBA" id="ARBA00022801"/>
    </source>
</evidence>
<dbReference type="Gene3D" id="2.40.10.10">
    <property type="entry name" value="Trypsin-like serine proteases"/>
    <property type="match status" value="2"/>
</dbReference>
<dbReference type="EC" id="3.4.21.-" evidence="8"/>
<dbReference type="Gene3D" id="2.60.40.1080">
    <property type="match status" value="2"/>
</dbReference>
<dbReference type="RefSeq" id="WP_208929459.1">
    <property type="nucleotide sequence ID" value="NZ_CP013655.1"/>
</dbReference>
<keyword evidence="6" id="KW-0843">Virulence</keyword>
<evidence type="ECO:0000259" key="9">
    <source>
        <dbReference type="SMART" id="SM00635"/>
    </source>
</evidence>
<dbReference type="InterPro" id="IPR009003">
    <property type="entry name" value="Peptidase_S1_PA"/>
</dbReference>
<dbReference type="InterPro" id="IPR008964">
    <property type="entry name" value="Invasin/intimin_cell_adhesion"/>
</dbReference>
<dbReference type="InterPro" id="IPR050966">
    <property type="entry name" value="Glutamyl_endopeptidase"/>
</dbReference>
<dbReference type="EMBL" id="CP013655">
    <property type="protein sequence ID" value="ALS36152.1"/>
    <property type="molecule type" value="Genomic_DNA"/>
</dbReference>
<feature type="active site" description="Charge relay system" evidence="7">
    <location>
        <position position="79"/>
    </location>
</feature>
<dbReference type="InterPro" id="IPR043504">
    <property type="entry name" value="Peptidase_S1_PA_chymotrypsin"/>
</dbReference>
<dbReference type="STRING" id="118060.ATZ35_02940"/>
<dbReference type="SMART" id="SM00635">
    <property type="entry name" value="BID_2"/>
    <property type="match status" value="2"/>
</dbReference>